<evidence type="ECO:0000313" key="3">
    <source>
        <dbReference type="Proteomes" id="UP001487740"/>
    </source>
</evidence>
<evidence type="ECO:0000313" key="2">
    <source>
        <dbReference type="EMBL" id="KAK8395500.1"/>
    </source>
</evidence>
<reference evidence="2 3" key="1">
    <citation type="submission" date="2023-03" db="EMBL/GenBank/DDBJ databases">
        <title>High-quality genome of Scylla paramamosain provides insights in environmental adaptation.</title>
        <authorList>
            <person name="Zhang L."/>
        </authorList>
    </citation>
    <scope>NUCLEOTIDE SEQUENCE [LARGE SCALE GENOMIC DNA]</scope>
    <source>
        <strain evidence="2">LZ_2023a</strain>
        <tissue evidence="2">Muscle</tissue>
    </source>
</reference>
<dbReference type="EMBL" id="JARAKH010000017">
    <property type="protein sequence ID" value="KAK8395501.1"/>
    <property type="molecule type" value="Genomic_DNA"/>
</dbReference>
<dbReference type="Gene3D" id="6.10.290.30">
    <property type="entry name" value="Regulatory factor X-associated C-terminal binding domain"/>
    <property type="match status" value="1"/>
</dbReference>
<gene>
    <name evidence="2" type="ORF">O3P69_005546</name>
</gene>
<evidence type="ECO:0000256" key="1">
    <source>
        <dbReference type="SAM" id="MobiDB-lite"/>
    </source>
</evidence>
<accession>A0AAW0U658</accession>
<feature type="region of interest" description="Disordered" evidence="1">
    <location>
        <begin position="1"/>
        <end position="53"/>
    </location>
</feature>
<sequence length="127" mass="13356">MDGGKGVPAVGGSGVEELGETGSTASSGGGRKKKKKHKSGEESSTSAKSSAVVDEELVDTVLPMLSDNQDVEELLFPSTLPPSGGTLVAGQYLLNNSLLDQILTEKKMQILQSPEVIEFLRKQLAKK</sequence>
<keyword evidence="3" id="KW-1185">Reference proteome</keyword>
<protein>
    <submittedName>
        <fullName evidence="2">Uncharacterized protein</fullName>
    </submittedName>
</protein>
<feature type="compositionally biased region" description="Gly residues" evidence="1">
    <location>
        <begin position="1"/>
        <end position="14"/>
    </location>
</feature>
<dbReference type="AlphaFoldDB" id="A0AAW0U658"/>
<dbReference type="EMBL" id="JARAKH010000017">
    <property type="protein sequence ID" value="KAK8395500.1"/>
    <property type="molecule type" value="Genomic_DNA"/>
</dbReference>
<organism evidence="2 3">
    <name type="scientific">Scylla paramamosain</name>
    <name type="common">Mud crab</name>
    <dbReference type="NCBI Taxonomy" id="85552"/>
    <lineage>
        <taxon>Eukaryota</taxon>
        <taxon>Metazoa</taxon>
        <taxon>Ecdysozoa</taxon>
        <taxon>Arthropoda</taxon>
        <taxon>Crustacea</taxon>
        <taxon>Multicrustacea</taxon>
        <taxon>Malacostraca</taxon>
        <taxon>Eumalacostraca</taxon>
        <taxon>Eucarida</taxon>
        <taxon>Decapoda</taxon>
        <taxon>Pleocyemata</taxon>
        <taxon>Brachyura</taxon>
        <taxon>Eubrachyura</taxon>
        <taxon>Portunoidea</taxon>
        <taxon>Portunidae</taxon>
        <taxon>Portuninae</taxon>
        <taxon>Scylla</taxon>
    </lineage>
</organism>
<proteinExistence type="predicted"/>
<dbReference type="Proteomes" id="UP001487740">
    <property type="component" value="Unassembled WGS sequence"/>
</dbReference>
<name>A0AAW0U658_SCYPA</name>
<comment type="caution">
    <text evidence="2">The sequence shown here is derived from an EMBL/GenBank/DDBJ whole genome shotgun (WGS) entry which is preliminary data.</text>
</comment>
<dbReference type="InterPro" id="IPR038308">
    <property type="entry name" value="RFXAP_C_sf"/>
</dbReference>
<feature type="compositionally biased region" description="Low complexity" evidence="1">
    <location>
        <begin position="42"/>
        <end position="51"/>
    </location>
</feature>